<dbReference type="CDD" id="cd20070">
    <property type="entry name" value="5TM_YidC_Alb3"/>
    <property type="match status" value="1"/>
</dbReference>
<keyword evidence="4 9" id="KW-0812">Transmembrane</keyword>
<evidence type="ECO:0000256" key="2">
    <source>
        <dbReference type="ARBA" id="ARBA00022448"/>
    </source>
</evidence>
<evidence type="ECO:0000256" key="5">
    <source>
        <dbReference type="ARBA" id="ARBA00022927"/>
    </source>
</evidence>
<comment type="caution">
    <text evidence="12">The sequence shown here is derived from an EMBL/GenBank/DDBJ whole genome shotgun (WGS) entry which is preliminary data.</text>
</comment>
<keyword evidence="3" id="KW-1003">Cell membrane</keyword>
<gene>
    <name evidence="12" type="ORF">EKH79_05525</name>
</gene>
<dbReference type="Pfam" id="PF02096">
    <property type="entry name" value="60KD_IMP"/>
    <property type="match status" value="1"/>
</dbReference>
<dbReference type="PANTHER" id="PTHR12428:SF65">
    <property type="entry name" value="CYTOCHROME C OXIDASE ASSEMBLY PROTEIN COX18, MITOCHONDRIAL"/>
    <property type="match status" value="1"/>
</dbReference>
<dbReference type="EMBL" id="RYZR01000003">
    <property type="protein sequence ID" value="RUL66142.1"/>
    <property type="molecule type" value="Genomic_DNA"/>
</dbReference>
<feature type="domain" description="Membrane insertase YidC/Oxa/ALB C-terminal" evidence="11">
    <location>
        <begin position="85"/>
        <end position="263"/>
    </location>
</feature>
<feature type="transmembrane region" description="Helical" evidence="10">
    <location>
        <begin position="197"/>
        <end position="218"/>
    </location>
</feature>
<comment type="similarity">
    <text evidence="9">Belongs to the OXA1/ALB3/YidC family.</text>
</comment>
<dbReference type="GO" id="GO:0032977">
    <property type="term" value="F:membrane insertase activity"/>
    <property type="evidence" value="ECO:0007669"/>
    <property type="project" value="InterPro"/>
</dbReference>
<feature type="transmembrane region" description="Helical" evidence="10">
    <location>
        <begin position="85"/>
        <end position="108"/>
    </location>
</feature>
<proteinExistence type="inferred from homology"/>
<dbReference type="NCBIfam" id="TIGR03592">
    <property type="entry name" value="yidC_oxa1_cterm"/>
    <property type="match status" value="1"/>
</dbReference>
<evidence type="ECO:0000256" key="10">
    <source>
        <dbReference type="SAM" id="Phobius"/>
    </source>
</evidence>
<evidence type="ECO:0000313" key="13">
    <source>
        <dbReference type="Proteomes" id="UP000267077"/>
    </source>
</evidence>
<evidence type="ECO:0000256" key="7">
    <source>
        <dbReference type="ARBA" id="ARBA00023136"/>
    </source>
</evidence>
<dbReference type="PANTHER" id="PTHR12428">
    <property type="entry name" value="OXA1"/>
    <property type="match status" value="1"/>
</dbReference>
<dbReference type="Proteomes" id="UP000267077">
    <property type="component" value="Unassembled WGS sequence"/>
</dbReference>
<evidence type="ECO:0000256" key="3">
    <source>
        <dbReference type="ARBA" id="ARBA00022475"/>
    </source>
</evidence>
<keyword evidence="8" id="KW-0143">Chaperone</keyword>
<evidence type="ECO:0000313" key="12">
    <source>
        <dbReference type="EMBL" id="RUL66142.1"/>
    </source>
</evidence>
<keyword evidence="5" id="KW-0653">Protein transport</keyword>
<comment type="subcellular location">
    <subcellularLocation>
        <location evidence="1">Cell membrane</location>
        <topology evidence="1">Multi-pass membrane protein</topology>
    </subcellularLocation>
    <subcellularLocation>
        <location evidence="9">Membrane</location>
        <topology evidence="9">Multi-pass membrane protein</topology>
    </subcellularLocation>
</comment>
<name>A0A3S0PDJ9_9GAMM</name>
<dbReference type="AlphaFoldDB" id="A0A3S0PDJ9"/>
<protein>
    <submittedName>
        <fullName evidence="12">Membrane protein insertase YidC</fullName>
    </submittedName>
</protein>
<dbReference type="InterPro" id="IPR047196">
    <property type="entry name" value="YidC_ALB_C"/>
</dbReference>
<evidence type="ECO:0000256" key="6">
    <source>
        <dbReference type="ARBA" id="ARBA00022989"/>
    </source>
</evidence>
<dbReference type="GO" id="GO:0015031">
    <property type="term" value="P:protein transport"/>
    <property type="evidence" value="ECO:0007669"/>
    <property type="project" value="UniProtKB-KW"/>
</dbReference>
<dbReference type="InterPro" id="IPR028055">
    <property type="entry name" value="YidC/Oxa/ALB_C"/>
</dbReference>
<evidence type="ECO:0000256" key="8">
    <source>
        <dbReference type="ARBA" id="ARBA00023186"/>
    </source>
</evidence>
<feature type="transmembrane region" description="Helical" evidence="10">
    <location>
        <begin position="156"/>
        <end position="177"/>
    </location>
</feature>
<keyword evidence="6 10" id="KW-1133">Transmembrane helix</keyword>
<evidence type="ECO:0000256" key="1">
    <source>
        <dbReference type="ARBA" id="ARBA00004651"/>
    </source>
</evidence>
<feature type="transmembrane region" description="Helical" evidence="10">
    <location>
        <begin position="225"/>
        <end position="241"/>
    </location>
</feature>
<dbReference type="GO" id="GO:0051205">
    <property type="term" value="P:protein insertion into membrane"/>
    <property type="evidence" value="ECO:0007669"/>
    <property type="project" value="TreeGrafter"/>
</dbReference>
<keyword evidence="13" id="KW-1185">Reference proteome</keyword>
<keyword evidence="2" id="KW-0813">Transport</keyword>
<keyword evidence="7 10" id="KW-0472">Membrane</keyword>
<dbReference type="GO" id="GO:0005886">
    <property type="term" value="C:plasma membrane"/>
    <property type="evidence" value="ECO:0007669"/>
    <property type="project" value="UniProtKB-SubCell"/>
</dbReference>
<accession>A0A3S0PDJ9</accession>
<sequence length="278" mass="29834">MRAACGQSAIERIRMIRARDGVPHVFELPQAIGDLSPLRCLESFLAEPNWLHQIPGKRNAGMWSTFVNGIAGLLAQLAHALDGSYGLAVIAMAVAVRLILLPMTLHAAEQAWHRQAKLLKLKPELDRLRERHAKDPSAYATATQSLYRQHGVTSGLGSGMLTAIVQAPLGAGIYAAIRQSVAGAGSFLWVSKLARPDAWLAIIVTLMSCAAIALNPAMSEQARTAVHWLPVIVTLLVTWHLSAGLCLYWAGGAGVGVLQAALLRQRINRSKPASSPGR</sequence>
<evidence type="ECO:0000259" key="11">
    <source>
        <dbReference type="Pfam" id="PF02096"/>
    </source>
</evidence>
<evidence type="ECO:0000256" key="4">
    <source>
        <dbReference type="ARBA" id="ARBA00022692"/>
    </source>
</evidence>
<dbReference type="InterPro" id="IPR001708">
    <property type="entry name" value="YidC/ALB3/OXA1/COX18"/>
</dbReference>
<evidence type="ECO:0000256" key="9">
    <source>
        <dbReference type="RuleBase" id="RU003945"/>
    </source>
</evidence>
<reference evidence="12 13" key="1">
    <citation type="submission" date="2018-12" db="EMBL/GenBank/DDBJ databases">
        <title>Dyella dinghuensis sp. nov. DHOA06 and Dyella choica sp. nov. 4M-K27, isolated from forest soil.</title>
        <authorList>
            <person name="Qiu L.-H."/>
            <person name="Gao Z.-H."/>
        </authorList>
    </citation>
    <scope>NUCLEOTIDE SEQUENCE [LARGE SCALE GENOMIC DNA]</scope>
    <source>
        <strain evidence="12 13">DHOA06</strain>
    </source>
</reference>
<feature type="transmembrane region" description="Helical" evidence="10">
    <location>
        <begin position="60"/>
        <end position="79"/>
    </location>
</feature>
<organism evidence="12 13">
    <name type="scientific">Dyella dinghuensis</name>
    <dbReference type="NCBI Taxonomy" id="1920169"/>
    <lineage>
        <taxon>Bacteria</taxon>
        <taxon>Pseudomonadati</taxon>
        <taxon>Pseudomonadota</taxon>
        <taxon>Gammaproteobacteria</taxon>
        <taxon>Lysobacterales</taxon>
        <taxon>Rhodanobacteraceae</taxon>
        <taxon>Dyella</taxon>
    </lineage>
</organism>